<feature type="transmembrane region" description="Helical" evidence="1">
    <location>
        <begin position="6"/>
        <end position="30"/>
    </location>
</feature>
<proteinExistence type="predicted"/>
<protein>
    <submittedName>
        <fullName evidence="2">Uncharacterized protein</fullName>
    </submittedName>
</protein>
<comment type="caution">
    <text evidence="2">The sequence shown here is derived from an EMBL/GenBank/DDBJ whole genome shotgun (WGS) entry which is preliminary data.</text>
</comment>
<name>A0ABW8AU84_9FIRM</name>
<keyword evidence="1" id="KW-0472">Membrane</keyword>
<keyword evidence="1" id="KW-1133">Transmembrane helix</keyword>
<keyword evidence="1" id="KW-0812">Transmembrane</keyword>
<keyword evidence="3" id="KW-1185">Reference proteome</keyword>
<reference evidence="2 3" key="1">
    <citation type="submission" date="2024-08" db="EMBL/GenBank/DDBJ databases">
        <authorList>
            <person name="Vancuren S.J."/>
            <person name="Allen-Vercoe E."/>
        </authorList>
    </citation>
    <scope>NUCLEOTIDE SEQUENCE [LARGE SCALE GENOMIC DNA]</scope>
    <source>
        <strain evidence="2 3">16-6-I_42_FAA</strain>
    </source>
</reference>
<evidence type="ECO:0000313" key="2">
    <source>
        <dbReference type="EMBL" id="MFI7843946.1"/>
    </source>
</evidence>
<dbReference type="EMBL" id="JBITRD010000001">
    <property type="protein sequence ID" value="MFI7843946.1"/>
    <property type="molecule type" value="Genomic_DNA"/>
</dbReference>
<gene>
    <name evidence="2" type="ORF">ACIF0M_00060</name>
</gene>
<dbReference type="PROSITE" id="PS51257">
    <property type="entry name" value="PROKAR_LIPOPROTEIN"/>
    <property type="match status" value="1"/>
</dbReference>
<dbReference type="RefSeq" id="WP_181978378.1">
    <property type="nucleotide sequence ID" value="NZ_JBITRD010000001.1"/>
</dbReference>
<sequence>MQIKRIALGGIIMTVIMFSGCSTTVQNLAIGEEKTLETGKTEQESVTEKDINMNEKESFNAESNIKNVIHTGHLSAWRWLSVLS</sequence>
<dbReference type="Proteomes" id="UP001614216">
    <property type="component" value="Unassembled WGS sequence"/>
</dbReference>
<accession>A0ABW8AU84</accession>
<evidence type="ECO:0000256" key="1">
    <source>
        <dbReference type="SAM" id="Phobius"/>
    </source>
</evidence>
<evidence type="ECO:0000313" key="3">
    <source>
        <dbReference type="Proteomes" id="UP001614216"/>
    </source>
</evidence>
<organism evidence="2 3">
    <name type="scientific">Dorea amylophila</name>
    <dbReference type="NCBI Taxonomy" id="2981789"/>
    <lineage>
        <taxon>Bacteria</taxon>
        <taxon>Bacillati</taxon>
        <taxon>Bacillota</taxon>
        <taxon>Clostridia</taxon>
        <taxon>Lachnospirales</taxon>
        <taxon>Lachnospiraceae</taxon>
        <taxon>Dorea</taxon>
    </lineage>
</organism>